<name>A0A9X4H113_9FIRM</name>
<proteinExistence type="predicted"/>
<dbReference type="Proteomes" id="UP001154312">
    <property type="component" value="Unassembled WGS sequence"/>
</dbReference>
<feature type="domain" description="Uroporphyrinogen decarboxylase (URO-D)" evidence="1">
    <location>
        <begin position="8"/>
        <end position="349"/>
    </location>
</feature>
<dbReference type="Pfam" id="PF01208">
    <property type="entry name" value="URO-D"/>
    <property type="match status" value="1"/>
</dbReference>
<evidence type="ECO:0000313" key="3">
    <source>
        <dbReference type="Proteomes" id="UP001154312"/>
    </source>
</evidence>
<dbReference type="InterPro" id="IPR000257">
    <property type="entry name" value="Uroporphyrinogen_deCOase"/>
</dbReference>
<evidence type="ECO:0000259" key="1">
    <source>
        <dbReference type="Pfam" id="PF01208"/>
    </source>
</evidence>
<organism evidence="2 3">
    <name type="scientific">Pelotomaculum isophthalicicum JI</name>
    <dbReference type="NCBI Taxonomy" id="947010"/>
    <lineage>
        <taxon>Bacteria</taxon>
        <taxon>Bacillati</taxon>
        <taxon>Bacillota</taxon>
        <taxon>Clostridia</taxon>
        <taxon>Eubacteriales</taxon>
        <taxon>Desulfotomaculaceae</taxon>
        <taxon>Pelotomaculum</taxon>
    </lineage>
</organism>
<dbReference type="GO" id="GO:0004853">
    <property type="term" value="F:uroporphyrinogen decarboxylase activity"/>
    <property type="evidence" value="ECO:0007669"/>
    <property type="project" value="InterPro"/>
</dbReference>
<sequence length="354" mass="39562">MSEDRLTRAERMKALLTRKGLDRIPVNAGASVYAAAISGMYARDYYLEPEKAMEAGLWALALHQYDGTPSYNIPDWSGWDFGGEMVFPTSPKISLPYLSKRAVQEPGDVEKLQMPDLDQAPAFSRVFRFAKMAWEKGFGVSIPAGSAMGIAGAVIGPELMMRWLKKEPELIHRVLRLATDFLLTIADRYIFEFGALNCAAFSTYPLECHALISHRDFANFSLPYIKEIHQKLLDKGIKKWIVHLCGDHTNNLPYWTGEIPLAPRTVFHLGHEADIEHFACTLGDDHIIGGNVHTTLLQTGSANQVYEASRQVIEKMKYHPGGFILMPACALPALTPPLNVHAMLQAARDFGRYE</sequence>
<dbReference type="InterPro" id="IPR038071">
    <property type="entry name" value="UROD/MetE-like_sf"/>
</dbReference>
<gene>
    <name evidence="2" type="ORF">L7E55_04865</name>
</gene>
<dbReference type="RefSeq" id="WP_277442932.1">
    <property type="nucleotide sequence ID" value="NZ_JAKOAV010000006.1"/>
</dbReference>
<evidence type="ECO:0000313" key="2">
    <source>
        <dbReference type="EMBL" id="MDF9407695.1"/>
    </source>
</evidence>
<dbReference type="GO" id="GO:0006779">
    <property type="term" value="P:porphyrin-containing compound biosynthetic process"/>
    <property type="evidence" value="ECO:0007669"/>
    <property type="project" value="InterPro"/>
</dbReference>
<comment type="caution">
    <text evidence="2">The sequence shown here is derived from an EMBL/GenBank/DDBJ whole genome shotgun (WGS) entry which is preliminary data.</text>
</comment>
<dbReference type="Gene3D" id="3.20.20.210">
    <property type="match status" value="1"/>
</dbReference>
<dbReference type="EMBL" id="JAKOAV010000006">
    <property type="protein sequence ID" value="MDF9407695.1"/>
    <property type="molecule type" value="Genomic_DNA"/>
</dbReference>
<accession>A0A9X4H113</accession>
<reference evidence="2" key="1">
    <citation type="submission" date="2022-02" db="EMBL/GenBank/DDBJ databases">
        <authorList>
            <person name="Leng L."/>
        </authorList>
    </citation>
    <scope>NUCLEOTIDE SEQUENCE</scope>
    <source>
        <strain evidence="2">JI</strain>
    </source>
</reference>
<dbReference type="InterPro" id="IPR052024">
    <property type="entry name" value="Methanogen_methyltrans"/>
</dbReference>
<dbReference type="SUPFAM" id="SSF51726">
    <property type="entry name" value="UROD/MetE-like"/>
    <property type="match status" value="1"/>
</dbReference>
<dbReference type="AlphaFoldDB" id="A0A9X4H113"/>
<dbReference type="PANTHER" id="PTHR47099:SF1">
    <property type="entry name" value="METHYLCOBAMIDE:COM METHYLTRANSFERASE MTBA"/>
    <property type="match status" value="1"/>
</dbReference>
<keyword evidence="3" id="KW-1185">Reference proteome</keyword>
<dbReference type="PANTHER" id="PTHR47099">
    <property type="entry name" value="METHYLCOBAMIDE:COM METHYLTRANSFERASE MTBA"/>
    <property type="match status" value="1"/>
</dbReference>
<protein>
    <submittedName>
        <fullName evidence="2">Uroporphyrinogen decarboxylase family protein</fullName>
    </submittedName>
</protein>